<protein>
    <submittedName>
        <fullName evidence="1">Uncharacterized protein</fullName>
    </submittedName>
</protein>
<comment type="caution">
    <text evidence="1">The sequence shown here is derived from an EMBL/GenBank/DDBJ whole genome shotgun (WGS) entry which is preliminary data.</text>
</comment>
<gene>
    <name evidence="1" type="ORF">GEV33_009237</name>
</gene>
<dbReference type="AlphaFoldDB" id="A0A8J6HF16"/>
<reference evidence="1" key="1">
    <citation type="journal article" date="2020" name="J Insects Food Feed">
        <title>The yellow mealworm (Tenebrio molitor) genome: a resource for the emerging insects as food and feed industry.</title>
        <authorList>
            <person name="Eriksson T."/>
            <person name="Andere A."/>
            <person name="Kelstrup H."/>
            <person name="Emery V."/>
            <person name="Picard C."/>
        </authorList>
    </citation>
    <scope>NUCLEOTIDE SEQUENCE</scope>
    <source>
        <strain evidence="1">Stoneville</strain>
        <tissue evidence="1">Whole head</tissue>
    </source>
</reference>
<sequence length="136" mass="14912">MDVSHCNNCTETVTSVFIRLMEHETKTWDGRFWDVLAGAGRMFYVVDPAVTTFREPEQVPTFFRNVLDSGVIFNSSTGERVSVGLAAETDGLSKAHTLAVAVFLCGDCGRAVHPKLHTGPLQVLPDHPTQPRNVAL</sequence>
<keyword evidence="2" id="KW-1185">Reference proteome</keyword>
<name>A0A8J6HF16_TENMO</name>
<organism evidence="1 2">
    <name type="scientific">Tenebrio molitor</name>
    <name type="common">Yellow mealworm beetle</name>
    <dbReference type="NCBI Taxonomy" id="7067"/>
    <lineage>
        <taxon>Eukaryota</taxon>
        <taxon>Metazoa</taxon>
        <taxon>Ecdysozoa</taxon>
        <taxon>Arthropoda</taxon>
        <taxon>Hexapoda</taxon>
        <taxon>Insecta</taxon>
        <taxon>Pterygota</taxon>
        <taxon>Neoptera</taxon>
        <taxon>Endopterygota</taxon>
        <taxon>Coleoptera</taxon>
        <taxon>Polyphaga</taxon>
        <taxon>Cucujiformia</taxon>
        <taxon>Tenebrionidae</taxon>
        <taxon>Tenebrio</taxon>
    </lineage>
</organism>
<evidence type="ECO:0000313" key="1">
    <source>
        <dbReference type="EMBL" id="KAH0813554.1"/>
    </source>
</evidence>
<evidence type="ECO:0000313" key="2">
    <source>
        <dbReference type="Proteomes" id="UP000719412"/>
    </source>
</evidence>
<dbReference type="EMBL" id="JABDTM020025170">
    <property type="protein sequence ID" value="KAH0813554.1"/>
    <property type="molecule type" value="Genomic_DNA"/>
</dbReference>
<proteinExistence type="predicted"/>
<reference evidence="1" key="2">
    <citation type="submission" date="2021-08" db="EMBL/GenBank/DDBJ databases">
        <authorList>
            <person name="Eriksson T."/>
        </authorList>
    </citation>
    <scope>NUCLEOTIDE SEQUENCE</scope>
    <source>
        <strain evidence="1">Stoneville</strain>
        <tissue evidence="1">Whole head</tissue>
    </source>
</reference>
<dbReference type="Proteomes" id="UP000719412">
    <property type="component" value="Unassembled WGS sequence"/>
</dbReference>
<accession>A0A8J6HF16</accession>